<proteinExistence type="predicted"/>
<feature type="compositionally biased region" description="Basic and acidic residues" evidence="1">
    <location>
        <begin position="785"/>
        <end position="797"/>
    </location>
</feature>
<feature type="compositionally biased region" description="Basic and acidic residues" evidence="1">
    <location>
        <begin position="511"/>
        <end position="523"/>
    </location>
</feature>
<reference evidence="2 3" key="1">
    <citation type="submission" date="2015-07" db="EMBL/GenBank/DDBJ databases">
        <title>Emmonsia species relationships and genome sequence.</title>
        <authorList>
            <consortium name="The Broad Institute Genomics Platform"/>
            <person name="Cuomo C.A."/>
            <person name="Munoz J.F."/>
            <person name="Imamovic A."/>
            <person name="Priest M.E."/>
            <person name="Young S."/>
            <person name="Clay O.K."/>
            <person name="McEwen J.G."/>
        </authorList>
    </citation>
    <scope>NUCLEOTIDE SEQUENCE [LARGE SCALE GENOMIC DNA]</scope>
    <source>
        <strain evidence="2 3">UAMH 9510</strain>
    </source>
</reference>
<feature type="compositionally biased region" description="Acidic residues" evidence="1">
    <location>
        <begin position="524"/>
        <end position="540"/>
    </location>
</feature>
<feature type="compositionally biased region" description="Low complexity" evidence="1">
    <location>
        <begin position="912"/>
        <end position="927"/>
    </location>
</feature>
<evidence type="ECO:0000256" key="1">
    <source>
        <dbReference type="SAM" id="MobiDB-lite"/>
    </source>
</evidence>
<dbReference type="AlphaFoldDB" id="A0A1J9PH51"/>
<feature type="region of interest" description="Disordered" evidence="1">
    <location>
        <begin position="173"/>
        <end position="271"/>
    </location>
</feature>
<evidence type="ECO:0008006" key="4">
    <source>
        <dbReference type="Google" id="ProtNLM"/>
    </source>
</evidence>
<sequence length="1023" mass="109213">MSTKAFPPVPPRPSRSPHTPNHEMPKVPPRPNSRRIDRSGSPNRDTYAPSPLNELPTGLGTRRQHSNDVSNAPARPPSVTLPSVGQEGMEYVGLEYQNARADVREQSHTPPIETRNVNRDLHLHAPKPSLPTSIAKAQVQAVTRTDSQQAAAAGFGKVVSSPDYDDADRARSRHIGAHGSRQESSIASTDRRTSLYFGEEGGIPEIGRRVPMDPNAGDVQAPSPAPFGDHGSGVSSGGQQRTGRNHQRTRSGRENSLPPGSYGLRGHGVQPTDKFERSWYEKHPDELAREEQGQYGPGLGNQRPEWALSSDDLNKIVRTSASTGLGLATHANVLGTPEEELGYIATDELASRLASARPESRLLKGEYIGSHGRVESALKESVVSGAAGTEHSVPEADTHEKEEVIHIDEPLHHQHHPDGFAPAPEDHKPYGVQSLEEPGWAEEGPNDAPVLAADEIEPGSENLQPAISPTFEHGSPYLKAHSRSHSRAESRPNSQPVSTNGAVPNMIRFGSRGEEREEVHTALEDVEEYEPLFPDDDDDEAKMSASTERFKRRPEQHRFPSKDIWEDVPDSLQLEATVLTPDVPSKHAGNEEKSPTEPPEQETLPSKREVSPRRGKELQSHLEDEKPPRPESRQRFPSKDIWEDAPDSQRLVTTVQTPQEEAKSTSPGSTIKPALPIVPARPSKSISPAEGKATSPTELRKPPMIPSRPKPQPPARPANPSSRSSEESLTKTISAGSTDSAAPPVVKAKPPIPSRPGGSKIAALKAGFLSDLEGRLKLGPQGPKPQEKKPEPEEPVEKAPLSDARKGRARGPARRKPAAPATVAAAAAAPAPKLAKTPASLKFTVVEPWNVWQVGGDGILVVGDTTPSQSPAKAKSTSPPGLASAAAIPKTEPQTSPPSAQAADTTTTVPQASDAAADAEASPEGAARPVTIDEADNHASTVRDSTTASSSPSRNPEPTPSTSSHDDGLGLEAPPLVEAEIEPGEDTPLVTEPGRMPDEEVKQTSASTETLEKGDSAAAASSS</sequence>
<feature type="region of interest" description="Disordered" evidence="1">
    <location>
        <begin position="1"/>
        <end position="86"/>
    </location>
</feature>
<name>A0A1J9PH51_9EURO</name>
<feature type="region of interest" description="Disordered" evidence="1">
    <location>
        <begin position="460"/>
        <end position="835"/>
    </location>
</feature>
<dbReference type="VEuPathDB" id="FungiDB:AJ78_04009"/>
<protein>
    <recommendedName>
        <fullName evidence="4">Altered inheritance of mitochondria protein 21</fullName>
    </recommendedName>
</protein>
<evidence type="ECO:0000313" key="2">
    <source>
        <dbReference type="EMBL" id="OJD15752.1"/>
    </source>
</evidence>
<dbReference type="OrthoDB" id="5386574at2759"/>
<comment type="caution">
    <text evidence="2">The sequence shown here is derived from an EMBL/GenBank/DDBJ whole genome shotgun (WGS) entry which is preliminary data.</text>
</comment>
<feature type="compositionally biased region" description="Polar residues" evidence="1">
    <location>
        <begin position="938"/>
        <end position="963"/>
    </location>
</feature>
<feature type="compositionally biased region" description="Polar residues" evidence="1">
    <location>
        <begin position="892"/>
        <end position="911"/>
    </location>
</feature>
<feature type="compositionally biased region" description="Basic residues" evidence="1">
    <location>
        <begin position="807"/>
        <end position="817"/>
    </location>
</feature>
<feature type="compositionally biased region" description="Polar residues" evidence="1">
    <location>
        <begin position="730"/>
        <end position="740"/>
    </location>
</feature>
<feature type="compositionally biased region" description="Polar residues" evidence="1">
    <location>
        <begin position="492"/>
        <end position="502"/>
    </location>
</feature>
<feature type="compositionally biased region" description="Basic and acidic residues" evidence="1">
    <location>
        <begin position="413"/>
        <end position="429"/>
    </location>
</feature>
<feature type="region of interest" description="Disordered" evidence="1">
    <location>
        <begin position="413"/>
        <end position="447"/>
    </location>
</feature>
<keyword evidence="3" id="KW-1185">Reference proteome</keyword>
<feature type="compositionally biased region" description="Low complexity" evidence="1">
    <location>
        <begin position="818"/>
        <end position="835"/>
    </location>
</feature>
<feature type="compositionally biased region" description="Basic and acidic residues" evidence="1">
    <location>
        <begin position="556"/>
        <end position="565"/>
    </location>
</feature>
<dbReference type="InterPro" id="IPR021582">
    <property type="entry name" value="Aim21"/>
</dbReference>
<dbReference type="EMBL" id="LGRN01000139">
    <property type="protein sequence ID" value="OJD15752.1"/>
    <property type="molecule type" value="Genomic_DNA"/>
</dbReference>
<gene>
    <name evidence="2" type="ORF">AJ78_04009</name>
</gene>
<dbReference type="STRING" id="1447872.A0A1J9PH51"/>
<feature type="compositionally biased region" description="Pro residues" evidence="1">
    <location>
        <begin position="703"/>
        <end position="717"/>
    </location>
</feature>
<feature type="compositionally biased region" description="Polar residues" evidence="1">
    <location>
        <begin position="650"/>
        <end position="669"/>
    </location>
</feature>
<evidence type="ECO:0000313" key="3">
    <source>
        <dbReference type="Proteomes" id="UP000182235"/>
    </source>
</evidence>
<feature type="compositionally biased region" description="Basic and acidic residues" evidence="1">
    <location>
        <begin position="605"/>
        <end position="642"/>
    </location>
</feature>
<dbReference type="Pfam" id="PF11489">
    <property type="entry name" value="Aim21"/>
    <property type="match status" value="1"/>
</dbReference>
<feature type="compositionally biased region" description="Basic and acidic residues" evidence="1">
    <location>
        <begin position="584"/>
        <end position="595"/>
    </location>
</feature>
<accession>A0A1J9PH51</accession>
<organism evidence="2 3">
    <name type="scientific">Emergomyces pasteurianus Ep9510</name>
    <dbReference type="NCBI Taxonomy" id="1447872"/>
    <lineage>
        <taxon>Eukaryota</taxon>
        <taxon>Fungi</taxon>
        <taxon>Dikarya</taxon>
        <taxon>Ascomycota</taxon>
        <taxon>Pezizomycotina</taxon>
        <taxon>Eurotiomycetes</taxon>
        <taxon>Eurotiomycetidae</taxon>
        <taxon>Onygenales</taxon>
        <taxon>Ajellomycetaceae</taxon>
        <taxon>Emergomyces</taxon>
    </lineage>
</organism>
<feature type="compositionally biased region" description="Polar residues" evidence="1">
    <location>
        <begin position="865"/>
        <end position="879"/>
    </location>
</feature>
<dbReference type="Proteomes" id="UP000182235">
    <property type="component" value="Unassembled WGS sequence"/>
</dbReference>
<feature type="region of interest" description="Disordered" evidence="1">
    <location>
        <begin position="859"/>
        <end position="1023"/>
    </location>
</feature>